<feature type="compositionally biased region" description="Basic residues" evidence="1">
    <location>
        <begin position="37"/>
        <end position="50"/>
    </location>
</feature>
<feature type="compositionally biased region" description="Basic residues" evidence="1">
    <location>
        <begin position="13"/>
        <end position="26"/>
    </location>
</feature>
<gene>
    <name evidence="2" type="ORF">CHS0354_008582</name>
</gene>
<reference evidence="2" key="1">
    <citation type="journal article" date="2021" name="Genome Biol. Evol.">
        <title>A High-Quality Reference Genome for a Parasitic Bivalve with Doubly Uniparental Inheritance (Bivalvia: Unionida).</title>
        <authorList>
            <person name="Smith C.H."/>
        </authorList>
    </citation>
    <scope>NUCLEOTIDE SEQUENCE</scope>
    <source>
        <strain evidence="2">CHS0354</strain>
    </source>
</reference>
<protein>
    <submittedName>
        <fullName evidence="2">Uncharacterized protein</fullName>
    </submittedName>
</protein>
<name>A0AAE0TAF0_9BIVA</name>
<sequence length="311" mass="35222">MIQYDKQRLPVHLPKRHNRKRRHKNNRPFSQQTTTTTKKKQLNTRQKRGLGQHQAIYMTTRQKYWDMATTPTTCTITKILILTVTEEDKIMVMALRLKWRSKSPQRKRHSDQGGRSHHSSAGNGGSKPGGSENEYSGSTRPEGSQPTVFNSASQNKGGQSNGAVRQQANNEQVQSGQVVDSTQNTQRNTQRNTPPLKLPPNGTSGKHDIQRGNSKGNQQDRVNVPSRNAEIRRGRPRQPTTPEPQDYKYSPLTKICSCMNICPYNTFNMGPCRGVVSLVSRQRRRTCCMRPESVMRILLPLALLQNLLAEL</sequence>
<feature type="region of interest" description="Disordered" evidence="1">
    <location>
        <begin position="101"/>
        <end position="246"/>
    </location>
</feature>
<reference evidence="2" key="3">
    <citation type="submission" date="2023-05" db="EMBL/GenBank/DDBJ databases">
        <authorList>
            <person name="Smith C.H."/>
        </authorList>
    </citation>
    <scope>NUCLEOTIDE SEQUENCE</scope>
    <source>
        <strain evidence="2">CHS0354</strain>
        <tissue evidence="2">Mantle</tissue>
    </source>
</reference>
<feature type="compositionally biased region" description="Polar residues" evidence="1">
    <location>
        <begin position="133"/>
        <end position="181"/>
    </location>
</feature>
<proteinExistence type="predicted"/>
<evidence type="ECO:0000313" key="3">
    <source>
        <dbReference type="Proteomes" id="UP001195483"/>
    </source>
</evidence>
<feature type="compositionally biased region" description="Low complexity" evidence="1">
    <location>
        <begin position="182"/>
        <end position="193"/>
    </location>
</feature>
<evidence type="ECO:0000313" key="2">
    <source>
        <dbReference type="EMBL" id="KAK3606596.1"/>
    </source>
</evidence>
<feature type="region of interest" description="Disordered" evidence="1">
    <location>
        <begin position="1"/>
        <end position="53"/>
    </location>
</feature>
<accession>A0AAE0TAF0</accession>
<dbReference type="AlphaFoldDB" id="A0AAE0TAF0"/>
<dbReference type="Proteomes" id="UP001195483">
    <property type="component" value="Unassembled WGS sequence"/>
</dbReference>
<evidence type="ECO:0000256" key="1">
    <source>
        <dbReference type="SAM" id="MobiDB-lite"/>
    </source>
</evidence>
<dbReference type="EMBL" id="JAEAOA010000566">
    <property type="protein sequence ID" value="KAK3606596.1"/>
    <property type="molecule type" value="Genomic_DNA"/>
</dbReference>
<keyword evidence="3" id="KW-1185">Reference proteome</keyword>
<reference evidence="2" key="2">
    <citation type="journal article" date="2021" name="Genome Biol. Evol.">
        <title>Developing a high-quality reference genome for a parasitic bivalve with doubly uniparental inheritance (Bivalvia: Unionida).</title>
        <authorList>
            <person name="Smith C.H."/>
        </authorList>
    </citation>
    <scope>NUCLEOTIDE SEQUENCE</scope>
    <source>
        <strain evidence="2">CHS0354</strain>
        <tissue evidence="2">Mantle</tissue>
    </source>
</reference>
<feature type="compositionally biased region" description="Polar residues" evidence="1">
    <location>
        <begin position="211"/>
        <end position="221"/>
    </location>
</feature>
<comment type="caution">
    <text evidence="2">The sequence shown here is derived from an EMBL/GenBank/DDBJ whole genome shotgun (WGS) entry which is preliminary data.</text>
</comment>
<organism evidence="2 3">
    <name type="scientific">Potamilus streckersoni</name>
    <dbReference type="NCBI Taxonomy" id="2493646"/>
    <lineage>
        <taxon>Eukaryota</taxon>
        <taxon>Metazoa</taxon>
        <taxon>Spiralia</taxon>
        <taxon>Lophotrochozoa</taxon>
        <taxon>Mollusca</taxon>
        <taxon>Bivalvia</taxon>
        <taxon>Autobranchia</taxon>
        <taxon>Heteroconchia</taxon>
        <taxon>Palaeoheterodonta</taxon>
        <taxon>Unionida</taxon>
        <taxon>Unionoidea</taxon>
        <taxon>Unionidae</taxon>
        <taxon>Ambleminae</taxon>
        <taxon>Lampsilini</taxon>
        <taxon>Potamilus</taxon>
    </lineage>
</organism>